<evidence type="ECO:0000256" key="2">
    <source>
        <dbReference type="ARBA" id="ARBA00023140"/>
    </source>
</evidence>
<evidence type="ECO:0000256" key="1">
    <source>
        <dbReference type="ARBA" id="ARBA00004275"/>
    </source>
</evidence>
<dbReference type="Gene3D" id="3.90.226.10">
    <property type="entry name" value="2-enoyl-CoA Hydratase, Chain A, domain 1"/>
    <property type="match status" value="1"/>
</dbReference>
<comment type="subcellular location">
    <subcellularLocation>
        <location evidence="1">Peroxisome</location>
    </subcellularLocation>
</comment>
<dbReference type="AlphaFoldDB" id="A0A0P5RBY4"/>
<name>A0A0P5RBY4_9CRUS</name>
<reference evidence="4 5" key="1">
    <citation type="submission" date="2016-03" db="EMBL/GenBank/DDBJ databases">
        <title>EvidentialGene: Evidence-directed Construction of Genes on Genomes.</title>
        <authorList>
            <person name="Gilbert D.G."/>
            <person name="Choi J.-H."/>
            <person name="Mockaitis K."/>
            <person name="Colbourne J."/>
            <person name="Pfrender M."/>
        </authorList>
    </citation>
    <scope>NUCLEOTIDE SEQUENCE [LARGE SCALE GENOMIC DNA]</scope>
    <source>
        <strain evidence="4 5">Xinb3</strain>
        <tissue evidence="4">Complete organism</tissue>
    </source>
</reference>
<dbReference type="InterPro" id="IPR001753">
    <property type="entry name" value="Enoyl-CoA_hydra/iso"/>
</dbReference>
<dbReference type="EMBL" id="LRGB01000642">
    <property type="protein sequence ID" value="KZS17194.1"/>
    <property type="molecule type" value="Genomic_DNA"/>
</dbReference>
<dbReference type="GO" id="GO:0004165">
    <property type="term" value="F:delta(3)-delta(2)-enoyl-CoA isomerase activity"/>
    <property type="evidence" value="ECO:0007669"/>
    <property type="project" value="UniProtKB-ARBA"/>
</dbReference>
<dbReference type="STRING" id="35525.A0A0P5RBY4"/>
<comment type="caution">
    <text evidence="4">The sequence shown here is derived from an EMBL/GenBank/DDBJ whole genome shotgun (WGS) entry which is preliminary data.</text>
</comment>
<sequence>MLATPNQENTSVQYPGLNVKIEEKLMILQLNAPKRKNALTPSMYAGITSALQEAEKSPHVSIVAITGTGDFYSSGNDFGALLGKVSDLSSTEADAQKGLTMVQNFVDTLIDFPKPIVAVLNGPAVGIAVTTLALMDAVYASEKVWLHTPFTQLGLCPEGCSSLTFPRIMGSLKSSEVLLFGQKMTAVEAEKIGLITKVFPAAEADTIIWSKLKEISQLPPKSMIYGKQLCRDIDRELLHKVNAAECAKLAACQNSEETAEAMLRWFTRRSKL</sequence>
<protein>
    <submittedName>
        <fullName evidence="4">Uncharacterized protein</fullName>
    </submittedName>
</protein>
<dbReference type="InterPro" id="IPR029045">
    <property type="entry name" value="ClpP/crotonase-like_dom_sf"/>
</dbReference>
<dbReference type="PANTHER" id="PTHR43684">
    <property type="match status" value="1"/>
</dbReference>
<keyword evidence="2" id="KW-0576">Peroxisome</keyword>
<proteinExistence type="predicted"/>
<evidence type="ECO:0000313" key="4">
    <source>
        <dbReference type="EMBL" id="KZS17194.1"/>
    </source>
</evidence>
<evidence type="ECO:0000313" key="5">
    <source>
        <dbReference type="Proteomes" id="UP000076858"/>
    </source>
</evidence>
<dbReference type="Gene3D" id="1.10.12.10">
    <property type="entry name" value="Lyase 2-enoyl-coa Hydratase, Chain A, domain 2"/>
    <property type="match status" value="1"/>
</dbReference>
<evidence type="ECO:0000256" key="3">
    <source>
        <dbReference type="ARBA" id="ARBA00023235"/>
    </source>
</evidence>
<dbReference type="Proteomes" id="UP000076858">
    <property type="component" value="Unassembled WGS sequence"/>
</dbReference>
<dbReference type="InterPro" id="IPR051053">
    <property type="entry name" value="ECH/Chromodomain_protein"/>
</dbReference>
<dbReference type="Pfam" id="PF00378">
    <property type="entry name" value="ECH_1"/>
    <property type="match status" value="1"/>
</dbReference>
<dbReference type="GO" id="GO:0005777">
    <property type="term" value="C:peroxisome"/>
    <property type="evidence" value="ECO:0007669"/>
    <property type="project" value="UniProtKB-SubCell"/>
</dbReference>
<dbReference type="CDD" id="cd06558">
    <property type="entry name" value="crotonase-like"/>
    <property type="match status" value="1"/>
</dbReference>
<keyword evidence="3" id="KW-0413">Isomerase</keyword>
<accession>A0A0P5RBY4</accession>
<dbReference type="PANTHER" id="PTHR43684:SF1">
    <property type="entry name" value="ENOYL-COA DELTA ISOMERASE 2"/>
    <property type="match status" value="1"/>
</dbReference>
<keyword evidence="5" id="KW-1185">Reference proteome</keyword>
<gene>
    <name evidence="4" type="ORF">APZ42_016773</name>
</gene>
<dbReference type="SUPFAM" id="SSF52096">
    <property type="entry name" value="ClpP/crotonase"/>
    <property type="match status" value="1"/>
</dbReference>
<dbReference type="OrthoDB" id="409763at2759"/>
<dbReference type="InterPro" id="IPR014748">
    <property type="entry name" value="Enoyl-CoA_hydra_C"/>
</dbReference>
<organism evidence="4 5">
    <name type="scientific">Daphnia magna</name>
    <dbReference type="NCBI Taxonomy" id="35525"/>
    <lineage>
        <taxon>Eukaryota</taxon>
        <taxon>Metazoa</taxon>
        <taxon>Ecdysozoa</taxon>
        <taxon>Arthropoda</taxon>
        <taxon>Crustacea</taxon>
        <taxon>Branchiopoda</taxon>
        <taxon>Diplostraca</taxon>
        <taxon>Cladocera</taxon>
        <taxon>Anomopoda</taxon>
        <taxon>Daphniidae</taxon>
        <taxon>Daphnia</taxon>
    </lineage>
</organism>